<proteinExistence type="predicted"/>
<reference evidence="2 3" key="1">
    <citation type="submission" date="2023-07" db="EMBL/GenBank/DDBJ databases">
        <title>Sequencing the genomes of 1000 actinobacteria strains.</title>
        <authorList>
            <person name="Klenk H.-P."/>
        </authorList>
    </citation>
    <scope>NUCLEOTIDE SEQUENCE [LARGE SCALE GENOMIC DNA]</scope>
    <source>
        <strain evidence="2 3">DSM 45805</strain>
    </source>
</reference>
<gene>
    <name evidence="2" type="ORF">FB470_005624</name>
</gene>
<dbReference type="PANTHER" id="PTHR42305:SF1">
    <property type="entry name" value="MEMBRANE PROTEIN RV1733C-RELATED"/>
    <property type="match status" value="1"/>
</dbReference>
<name>A0ABU0F230_9PSEU</name>
<comment type="caution">
    <text evidence="2">The sequence shown here is derived from an EMBL/GenBank/DDBJ whole genome shotgun (WGS) entry which is preliminary data.</text>
</comment>
<keyword evidence="1" id="KW-0472">Membrane</keyword>
<feature type="transmembrane region" description="Helical" evidence="1">
    <location>
        <begin position="146"/>
        <end position="173"/>
    </location>
</feature>
<accession>A0ABU0F230</accession>
<keyword evidence="1" id="KW-1133">Transmembrane helix</keyword>
<dbReference type="InterPro" id="IPR039708">
    <property type="entry name" value="MT1774/Rv1733c-like"/>
</dbReference>
<sequence length="192" mass="20789">MTAPVSPLLRFWRLLRPGGPLARPWDRWEARLLIAAILLALLAVPVSGALASDVYGRQAEVAREQQADRTRASALLLADADPFVTGGPAAQVDEVPARWLLPDGTDRTGSLQVPAGTHRGARVPIWIDRTGEPVPPPLSTFNALSIALSIALLVWLGVVLALAFVVFVVHFALDRLRAAAWAREWETLGSDR</sequence>
<evidence type="ECO:0000313" key="3">
    <source>
        <dbReference type="Proteomes" id="UP001229651"/>
    </source>
</evidence>
<keyword evidence="1" id="KW-0812">Transmembrane</keyword>
<evidence type="ECO:0008006" key="4">
    <source>
        <dbReference type="Google" id="ProtNLM"/>
    </source>
</evidence>
<dbReference type="Proteomes" id="UP001229651">
    <property type="component" value="Unassembled WGS sequence"/>
</dbReference>
<evidence type="ECO:0000256" key="1">
    <source>
        <dbReference type="SAM" id="Phobius"/>
    </source>
</evidence>
<evidence type="ECO:0000313" key="2">
    <source>
        <dbReference type="EMBL" id="MDQ0381630.1"/>
    </source>
</evidence>
<organism evidence="2 3">
    <name type="scientific">Amycolatopsis thermophila</name>
    <dbReference type="NCBI Taxonomy" id="206084"/>
    <lineage>
        <taxon>Bacteria</taxon>
        <taxon>Bacillati</taxon>
        <taxon>Actinomycetota</taxon>
        <taxon>Actinomycetes</taxon>
        <taxon>Pseudonocardiales</taxon>
        <taxon>Pseudonocardiaceae</taxon>
        <taxon>Amycolatopsis</taxon>
    </lineage>
</organism>
<dbReference type="RefSeq" id="WP_306996400.1">
    <property type="nucleotide sequence ID" value="NZ_JAUSUT010000001.1"/>
</dbReference>
<dbReference type="PANTHER" id="PTHR42305">
    <property type="entry name" value="MEMBRANE PROTEIN RV1733C-RELATED"/>
    <property type="match status" value="1"/>
</dbReference>
<protein>
    <recommendedName>
        <fullName evidence="4">Transmembrane protein</fullName>
    </recommendedName>
</protein>
<keyword evidence="3" id="KW-1185">Reference proteome</keyword>
<dbReference type="EMBL" id="JAUSUT010000001">
    <property type="protein sequence ID" value="MDQ0381630.1"/>
    <property type="molecule type" value="Genomic_DNA"/>
</dbReference>